<keyword evidence="11" id="KW-0472">Membrane</keyword>
<comment type="catalytic activity">
    <reaction evidence="10">
        <text>[(1-&gt;4)-alpha-D-galacturonosyl methyl ester](n) + n H2O = [(1-&gt;4)-alpha-D-galacturonosyl](n) + n methanol + n H(+)</text>
        <dbReference type="Rhea" id="RHEA:22380"/>
        <dbReference type="Rhea" id="RHEA-COMP:14570"/>
        <dbReference type="Rhea" id="RHEA-COMP:14573"/>
        <dbReference type="ChEBI" id="CHEBI:15377"/>
        <dbReference type="ChEBI" id="CHEBI:15378"/>
        <dbReference type="ChEBI" id="CHEBI:17790"/>
        <dbReference type="ChEBI" id="CHEBI:140522"/>
        <dbReference type="ChEBI" id="CHEBI:140523"/>
        <dbReference type="EC" id="3.1.1.11"/>
    </reaction>
</comment>
<feature type="domain" description="Pectinesterase inhibitor" evidence="12">
    <location>
        <begin position="92"/>
        <end position="242"/>
    </location>
</feature>
<evidence type="ECO:0000256" key="9">
    <source>
        <dbReference type="PROSITE-ProRule" id="PRU10040"/>
    </source>
</evidence>
<reference evidence="13 14" key="1">
    <citation type="submission" date="2020-08" db="EMBL/GenBank/DDBJ databases">
        <title>Plant Genome Project.</title>
        <authorList>
            <person name="Zhang R.-G."/>
        </authorList>
    </citation>
    <scope>NUCLEOTIDE SEQUENCE [LARGE SCALE GENOMIC DNA]</scope>
    <source>
        <tissue evidence="13">Rhizome</tissue>
    </source>
</reference>
<dbReference type="GO" id="GO:0004857">
    <property type="term" value="F:enzyme inhibitor activity"/>
    <property type="evidence" value="ECO:0007669"/>
    <property type="project" value="InterPro"/>
</dbReference>
<dbReference type="PANTHER" id="PTHR31707">
    <property type="entry name" value="PECTINESTERASE"/>
    <property type="match status" value="1"/>
</dbReference>
<dbReference type="PROSITE" id="PS00503">
    <property type="entry name" value="PECTINESTERASE_2"/>
    <property type="match status" value="1"/>
</dbReference>
<evidence type="ECO:0000256" key="2">
    <source>
        <dbReference type="ARBA" id="ARBA00005184"/>
    </source>
</evidence>
<dbReference type="Pfam" id="PF04043">
    <property type="entry name" value="PMEI"/>
    <property type="match status" value="1"/>
</dbReference>
<dbReference type="InterPro" id="IPR006501">
    <property type="entry name" value="Pectinesterase_inhib_dom"/>
</dbReference>
<keyword evidence="7 10" id="KW-0378">Hydrolase</keyword>
<keyword evidence="6" id="KW-0964">Secreted</keyword>
<dbReference type="GO" id="GO:0030599">
    <property type="term" value="F:pectinesterase activity"/>
    <property type="evidence" value="ECO:0007669"/>
    <property type="project" value="UniProtKB-UniRule"/>
</dbReference>
<comment type="caution">
    <text evidence="13">The sequence shown here is derived from an EMBL/GenBank/DDBJ whole genome shotgun (WGS) entry which is preliminary data.</text>
</comment>
<dbReference type="Proteomes" id="UP000734854">
    <property type="component" value="Unassembled WGS sequence"/>
</dbReference>
<feature type="active site" evidence="9">
    <location>
        <position position="446"/>
    </location>
</feature>
<keyword evidence="11" id="KW-0812">Transmembrane</keyword>
<dbReference type="InterPro" id="IPR011050">
    <property type="entry name" value="Pectin_lyase_fold/virulence"/>
</dbReference>
<comment type="pathway">
    <text evidence="2 10">Glycan metabolism; pectin degradation; 2-dehydro-3-deoxy-D-gluconate from pectin: step 1/5.</text>
</comment>
<comment type="similarity">
    <text evidence="4">In the C-terminal section; belongs to the pectinesterase family.</text>
</comment>
<sequence length="602" mass="64922">MTAVEGRHASHFPCSSRDRQYSSSIMCSIDRLLQKDVRLGLRPIPHFHFSAMASSLLYYLLLFFLLLSTNVSGHRHHSHHRRAPVLPGDGGDVSAAINLACRASRFPDLCESALSSLSSSLPPNPAPADLILAALAASSDGTKTARATAEDILGASASDLNRTAAARNCLEFLYLADHRVGVASSALSAGDLAGARLFTGAVALHQYDCWSAYKYVSDTQQVVDAMAFLSDLANVTGSAASMIAALQRYGANTSLWAPPQTERDGYWPDVAAATPPPEGFGAGVAGSCFSGNPDATVCKEGGEGCDFTTVQSAVDAAPVNSQQRHVIYIKEGVYEETVRVPLEKPNLAFVGDGMGKTVITGSLNADTPGVSTYNTATVGVLGDGFMARYLTFENTAGPDAHQAVAFRSASDQSILESVEFLGHQDTLYAHSLRQFYNTCRIAGTVDFIFGNSATVFHDCLLVILPRQLNPEKGESNTVTAHGRTDPAQPTGFVFERCTVNGSEEYMRLYRSKPAVHQVYLGRPWKEYSRTVFINSHLTEIVRPEGWMPWKNDFALATLYYGESGSDGPGANVATRVPWSSQIPAEHLGVYSVENFIQGNRWI</sequence>
<gene>
    <name evidence="13" type="ORF">ZIOFF_061678</name>
</gene>
<evidence type="ECO:0000259" key="12">
    <source>
        <dbReference type="SMART" id="SM00856"/>
    </source>
</evidence>
<evidence type="ECO:0000256" key="8">
    <source>
        <dbReference type="ARBA" id="ARBA00023085"/>
    </source>
</evidence>
<dbReference type="EMBL" id="JACMSC010000017">
    <property type="protein sequence ID" value="KAG6478243.1"/>
    <property type="molecule type" value="Genomic_DNA"/>
</dbReference>
<evidence type="ECO:0000256" key="1">
    <source>
        <dbReference type="ARBA" id="ARBA00004191"/>
    </source>
</evidence>
<dbReference type="GO" id="GO:0042545">
    <property type="term" value="P:cell wall modification"/>
    <property type="evidence" value="ECO:0007669"/>
    <property type="project" value="UniProtKB-UniRule"/>
</dbReference>
<evidence type="ECO:0000256" key="11">
    <source>
        <dbReference type="SAM" id="Phobius"/>
    </source>
</evidence>
<dbReference type="InterPro" id="IPR033131">
    <property type="entry name" value="Pectinesterase_Asp_AS"/>
</dbReference>
<keyword evidence="11" id="KW-1133">Transmembrane helix</keyword>
<dbReference type="GO" id="GO:0045490">
    <property type="term" value="P:pectin catabolic process"/>
    <property type="evidence" value="ECO:0007669"/>
    <property type="project" value="UniProtKB-UniRule"/>
</dbReference>
<dbReference type="SMART" id="SM00856">
    <property type="entry name" value="PMEI"/>
    <property type="match status" value="1"/>
</dbReference>
<name>A0A8J5KIJ9_ZINOF</name>
<evidence type="ECO:0000313" key="13">
    <source>
        <dbReference type="EMBL" id="KAG6478243.1"/>
    </source>
</evidence>
<dbReference type="Gene3D" id="1.20.140.40">
    <property type="entry name" value="Invertase/pectin methylesterase inhibitor family protein"/>
    <property type="match status" value="1"/>
</dbReference>
<evidence type="ECO:0000256" key="3">
    <source>
        <dbReference type="ARBA" id="ARBA00006027"/>
    </source>
</evidence>
<feature type="transmembrane region" description="Helical" evidence="11">
    <location>
        <begin position="47"/>
        <end position="67"/>
    </location>
</feature>
<dbReference type="InterPro" id="IPR012334">
    <property type="entry name" value="Pectin_lyas_fold"/>
</dbReference>
<comment type="similarity">
    <text evidence="3">In the N-terminal section; belongs to the PMEI family.</text>
</comment>
<dbReference type="SUPFAM" id="SSF51126">
    <property type="entry name" value="Pectin lyase-like"/>
    <property type="match status" value="1"/>
</dbReference>
<dbReference type="FunFam" id="2.160.20.10:FF:000029">
    <property type="entry name" value="Pectinesterase 4"/>
    <property type="match status" value="1"/>
</dbReference>
<keyword evidence="8 10" id="KW-0063">Aspartyl esterase</keyword>
<dbReference type="EC" id="3.1.1.11" evidence="5 10"/>
<dbReference type="Pfam" id="PF01095">
    <property type="entry name" value="Pectinesterase"/>
    <property type="match status" value="1"/>
</dbReference>
<dbReference type="Gene3D" id="2.160.20.10">
    <property type="entry name" value="Single-stranded right-handed beta-helix, Pectin lyase-like"/>
    <property type="match status" value="1"/>
</dbReference>
<organism evidence="13 14">
    <name type="scientific">Zingiber officinale</name>
    <name type="common">Ginger</name>
    <name type="synonym">Amomum zingiber</name>
    <dbReference type="NCBI Taxonomy" id="94328"/>
    <lineage>
        <taxon>Eukaryota</taxon>
        <taxon>Viridiplantae</taxon>
        <taxon>Streptophyta</taxon>
        <taxon>Embryophyta</taxon>
        <taxon>Tracheophyta</taxon>
        <taxon>Spermatophyta</taxon>
        <taxon>Magnoliopsida</taxon>
        <taxon>Liliopsida</taxon>
        <taxon>Zingiberales</taxon>
        <taxon>Zingiberaceae</taxon>
        <taxon>Zingiber</taxon>
    </lineage>
</organism>
<dbReference type="InterPro" id="IPR000070">
    <property type="entry name" value="Pectinesterase_cat"/>
</dbReference>
<evidence type="ECO:0000256" key="10">
    <source>
        <dbReference type="RuleBase" id="RU000589"/>
    </source>
</evidence>
<evidence type="ECO:0000256" key="5">
    <source>
        <dbReference type="ARBA" id="ARBA00013229"/>
    </source>
</evidence>
<dbReference type="AlphaFoldDB" id="A0A8J5KIJ9"/>
<proteinExistence type="inferred from homology"/>
<accession>A0A8J5KIJ9</accession>
<keyword evidence="14" id="KW-1185">Reference proteome</keyword>
<dbReference type="UniPathway" id="UPA00545">
    <property type="reaction ID" value="UER00823"/>
</dbReference>
<comment type="subcellular location">
    <subcellularLocation>
        <location evidence="1">Secreted</location>
        <location evidence="1">Cell wall</location>
    </subcellularLocation>
</comment>
<dbReference type="SUPFAM" id="SSF101148">
    <property type="entry name" value="Plant invertase/pectin methylesterase inhibitor"/>
    <property type="match status" value="1"/>
</dbReference>
<evidence type="ECO:0000313" key="14">
    <source>
        <dbReference type="Proteomes" id="UP000734854"/>
    </source>
</evidence>
<protein>
    <recommendedName>
        <fullName evidence="5 10">Pectinesterase</fullName>
        <ecNumber evidence="5 10">3.1.1.11</ecNumber>
    </recommendedName>
</protein>
<evidence type="ECO:0000256" key="4">
    <source>
        <dbReference type="ARBA" id="ARBA00007786"/>
    </source>
</evidence>
<evidence type="ECO:0000256" key="6">
    <source>
        <dbReference type="ARBA" id="ARBA00022512"/>
    </source>
</evidence>
<dbReference type="InterPro" id="IPR035513">
    <property type="entry name" value="Invertase/methylesterase_inhib"/>
</dbReference>
<keyword evidence="6" id="KW-0134">Cell wall</keyword>
<evidence type="ECO:0000256" key="7">
    <source>
        <dbReference type="ARBA" id="ARBA00022801"/>
    </source>
</evidence>